<dbReference type="InterPro" id="IPR013149">
    <property type="entry name" value="ADH-like_C"/>
</dbReference>
<dbReference type="NCBIfam" id="NF003808">
    <property type="entry name" value="PRK05396.1"/>
    <property type="match status" value="1"/>
</dbReference>
<dbReference type="Gene3D" id="3.90.180.10">
    <property type="entry name" value="Medium-chain alcohol dehydrogenases, catalytic domain"/>
    <property type="match status" value="1"/>
</dbReference>
<dbReference type="Gene3D" id="3.40.50.720">
    <property type="entry name" value="NAD(P)-binding Rossmann-like Domain"/>
    <property type="match status" value="1"/>
</dbReference>
<dbReference type="SUPFAM" id="SSF50129">
    <property type="entry name" value="GroES-like"/>
    <property type="match status" value="1"/>
</dbReference>
<dbReference type="GO" id="GO:0008743">
    <property type="term" value="F:L-threonine 3-dehydrogenase activity"/>
    <property type="evidence" value="ECO:0007669"/>
    <property type="project" value="UniProtKB-EC"/>
</dbReference>
<organism evidence="6 7">
    <name type="scientific">Pseudomonas nabeulensis</name>
    <dbReference type="NCBI Taxonomy" id="2293833"/>
    <lineage>
        <taxon>Bacteria</taxon>
        <taxon>Pseudomonadati</taxon>
        <taxon>Pseudomonadota</taxon>
        <taxon>Gammaproteobacteria</taxon>
        <taxon>Pseudomonadales</taxon>
        <taxon>Pseudomonadaceae</taxon>
        <taxon>Pseudomonas</taxon>
    </lineage>
</organism>
<evidence type="ECO:0000313" key="7">
    <source>
        <dbReference type="Proteomes" id="UP000297734"/>
    </source>
</evidence>
<dbReference type="OrthoDB" id="9773078at2"/>
<dbReference type="SMART" id="SM00829">
    <property type="entry name" value="PKS_ER"/>
    <property type="match status" value="1"/>
</dbReference>
<dbReference type="Proteomes" id="UP000297734">
    <property type="component" value="Unassembled WGS sequence"/>
</dbReference>
<dbReference type="PANTHER" id="PTHR43401">
    <property type="entry name" value="L-THREONINE 3-DEHYDROGENASE"/>
    <property type="match status" value="1"/>
</dbReference>
<keyword evidence="1 4" id="KW-0479">Metal-binding</keyword>
<evidence type="ECO:0000259" key="5">
    <source>
        <dbReference type="SMART" id="SM00829"/>
    </source>
</evidence>
<feature type="domain" description="Enoyl reductase (ER)" evidence="5">
    <location>
        <begin position="8"/>
        <end position="339"/>
    </location>
</feature>
<comment type="caution">
    <text evidence="6">The sequence shown here is derived from an EMBL/GenBank/DDBJ whole genome shotgun (WGS) entry which is preliminary data.</text>
</comment>
<dbReference type="InterPro" id="IPR050129">
    <property type="entry name" value="Zn_alcohol_dh"/>
</dbReference>
<dbReference type="PROSITE" id="PS00059">
    <property type="entry name" value="ADH_ZINC"/>
    <property type="match status" value="1"/>
</dbReference>
<dbReference type="InterPro" id="IPR036291">
    <property type="entry name" value="NAD(P)-bd_dom_sf"/>
</dbReference>
<dbReference type="InterPro" id="IPR011032">
    <property type="entry name" value="GroES-like_sf"/>
</dbReference>
<evidence type="ECO:0000313" key="6">
    <source>
        <dbReference type="EMBL" id="TFY93469.1"/>
    </source>
</evidence>
<evidence type="ECO:0000256" key="3">
    <source>
        <dbReference type="ARBA" id="ARBA00023002"/>
    </source>
</evidence>
<evidence type="ECO:0000256" key="4">
    <source>
        <dbReference type="RuleBase" id="RU361277"/>
    </source>
</evidence>
<gene>
    <name evidence="6" type="ORF">DYL61_13625</name>
</gene>
<keyword evidence="7" id="KW-1185">Reference proteome</keyword>
<name>A0A4Z0B4Y7_9PSED</name>
<evidence type="ECO:0000256" key="2">
    <source>
        <dbReference type="ARBA" id="ARBA00022833"/>
    </source>
</evidence>
<dbReference type="InterPro" id="IPR020843">
    <property type="entry name" value="ER"/>
</dbReference>
<dbReference type="AlphaFoldDB" id="A0A4Z0B4Y7"/>
<dbReference type="SUPFAM" id="SSF51735">
    <property type="entry name" value="NAD(P)-binding Rossmann-fold domains"/>
    <property type="match status" value="1"/>
</dbReference>
<comment type="similarity">
    <text evidence="4">Belongs to the zinc-containing alcohol dehydrogenase family.</text>
</comment>
<sequence>MYALIKDQATEGLWLRQTKMPTLSADSVLIKVKNTGICGTDVHIWNWDEWAQEKIPLPLIIGHEFCGEVIKTGSNARQFSIGTRVSGEGHIVNMNSRAGRSGRPHLDAFANCVGVTRHGAFAQYIELPASNVVALPDHIDDELAAILDPLGNAVHCALSFDLSGENVLITGAGPIGIMAAAIARHVGADHIVITDISQTRLDIAKKTVSDCVTVNTTTQDLKSIMQTLRISEGFDIGLEMSGSSSAISQMIDSLVQGGKIASLGLPSKMINLKWSSIVTKGLLIKGVYGREIFDTWRKMFNLLEAGLNVKNVISHRLAAHQFEQGFTLLKEGKAAKVILNWN</sequence>
<dbReference type="EC" id="1.1.1.103" evidence="6"/>
<evidence type="ECO:0000256" key="1">
    <source>
        <dbReference type="ARBA" id="ARBA00022723"/>
    </source>
</evidence>
<proteinExistence type="inferred from homology"/>
<accession>A0A4Z0B4Y7</accession>
<protein>
    <submittedName>
        <fullName evidence="6">L-threonine 3-dehydrogenase</fullName>
        <ecNumber evidence="6">1.1.1.103</ecNumber>
    </submittedName>
</protein>
<dbReference type="RefSeq" id="WP_135308737.1">
    <property type="nucleotide sequence ID" value="NZ_QUZT01000022.1"/>
</dbReference>
<dbReference type="Pfam" id="PF08240">
    <property type="entry name" value="ADH_N"/>
    <property type="match status" value="1"/>
</dbReference>
<keyword evidence="2 4" id="KW-0862">Zinc</keyword>
<dbReference type="InterPro" id="IPR013154">
    <property type="entry name" value="ADH-like_N"/>
</dbReference>
<comment type="cofactor">
    <cofactor evidence="4">
        <name>Zn(2+)</name>
        <dbReference type="ChEBI" id="CHEBI:29105"/>
    </cofactor>
</comment>
<dbReference type="Pfam" id="PF00107">
    <property type="entry name" value="ADH_zinc_N"/>
    <property type="match status" value="1"/>
</dbReference>
<dbReference type="EMBL" id="QUZT01000022">
    <property type="protein sequence ID" value="TFY93469.1"/>
    <property type="molecule type" value="Genomic_DNA"/>
</dbReference>
<dbReference type="InterPro" id="IPR002328">
    <property type="entry name" value="ADH_Zn_CS"/>
</dbReference>
<dbReference type="GO" id="GO:0008270">
    <property type="term" value="F:zinc ion binding"/>
    <property type="evidence" value="ECO:0007669"/>
    <property type="project" value="InterPro"/>
</dbReference>
<keyword evidence="3 6" id="KW-0560">Oxidoreductase</keyword>
<dbReference type="PANTHER" id="PTHR43401:SF2">
    <property type="entry name" value="L-THREONINE 3-DEHYDROGENASE"/>
    <property type="match status" value="1"/>
</dbReference>
<reference evidence="6 7" key="1">
    <citation type="journal article" date="2019" name="Syst. Appl. Microbiol.">
        <title>New species of pathogenic Pseudomonas isolated from citrus in Tunisia: Proposal of Pseudomonas kairouanensis sp. nov. and Pseudomonas nabeulensis sp. nov.</title>
        <authorList>
            <person name="Oueslati M."/>
            <person name="Mulet M."/>
            <person name="Gomila M."/>
            <person name="Berge O."/>
            <person name="Hajlaoui M.R."/>
            <person name="Lalucat J."/>
            <person name="Sadfi-Zouaoui N."/>
            <person name="Garcia-Valdes E."/>
        </authorList>
    </citation>
    <scope>NUCLEOTIDE SEQUENCE [LARGE SCALE GENOMIC DNA]</scope>
    <source>
        <strain evidence="6 7">E10B</strain>
    </source>
</reference>